<dbReference type="InterPro" id="IPR021457">
    <property type="entry name" value="DUF3108"/>
</dbReference>
<evidence type="ECO:0000313" key="3">
    <source>
        <dbReference type="Proteomes" id="UP001429354"/>
    </source>
</evidence>
<organism evidence="2 3">
    <name type="scientific">Pseudoxanthomonas gei</name>
    <dbReference type="NCBI Taxonomy" id="1383030"/>
    <lineage>
        <taxon>Bacteria</taxon>
        <taxon>Pseudomonadati</taxon>
        <taxon>Pseudomonadota</taxon>
        <taxon>Gammaproteobacteria</taxon>
        <taxon>Lysobacterales</taxon>
        <taxon>Lysobacteraceae</taxon>
        <taxon>Pseudoxanthomonas</taxon>
    </lineage>
</organism>
<accession>A0ABX0AC63</accession>
<dbReference type="Proteomes" id="UP001429354">
    <property type="component" value="Unassembled WGS sequence"/>
</dbReference>
<name>A0ABX0AC63_9GAMM</name>
<dbReference type="RefSeq" id="WP_162349751.1">
    <property type="nucleotide sequence ID" value="NZ_QOVG01000006.1"/>
</dbReference>
<evidence type="ECO:0000256" key="1">
    <source>
        <dbReference type="SAM" id="SignalP"/>
    </source>
</evidence>
<keyword evidence="1" id="KW-0732">Signal</keyword>
<feature type="signal peptide" evidence="1">
    <location>
        <begin position="1"/>
        <end position="24"/>
    </location>
</feature>
<protein>
    <submittedName>
        <fullName evidence="2">DUF3108 domain-containing protein</fullName>
    </submittedName>
</protein>
<dbReference type="Pfam" id="PF11306">
    <property type="entry name" value="DUF3108"/>
    <property type="match status" value="1"/>
</dbReference>
<dbReference type="EMBL" id="QOVG01000006">
    <property type="protein sequence ID" value="NDK39170.1"/>
    <property type="molecule type" value="Genomic_DNA"/>
</dbReference>
<reference evidence="2 3" key="1">
    <citation type="submission" date="2018-07" db="EMBL/GenBank/DDBJ databases">
        <title>Whole genome Sequencing of Pseudoxanthomonas gei KCTC 32298 (T).</title>
        <authorList>
            <person name="Kumar S."/>
            <person name="Bansal K."/>
            <person name="Kaur A."/>
            <person name="Patil P."/>
            <person name="Sharma S."/>
            <person name="Patil P.B."/>
        </authorList>
    </citation>
    <scope>NUCLEOTIDE SEQUENCE [LARGE SCALE GENOMIC DNA]</scope>
    <source>
        <strain evidence="2 3">KCTC 32298</strain>
    </source>
</reference>
<sequence>MRSAIAISAVAASLLAMASTPAAAIEAFTADYQATAMGMQGNGQMSISPQGNNRWQYSLTIRNSLVDMSQKTVFDEKDGVLRPLSSSDLSRLLVKKKAVDTTFDWNKNLAVWTGDVKPERAGPVALKPGDMDALLVNLAIVRDVAAGKPLNYRMVENGNAKAMSYRVAGKEKITVGGKARDATKVVRTSGRKEMIVWVVAGMPVPARILQREDGQDSIDLQIKAWH</sequence>
<evidence type="ECO:0000313" key="2">
    <source>
        <dbReference type="EMBL" id="NDK39170.1"/>
    </source>
</evidence>
<keyword evidence="3" id="KW-1185">Reference proteome</keyword>
<feature type="chain" id="PRO_5046010404" evidence="1">
    <location>
        <begin position="25"/>
        <end position="226"/>
    </location>
</feature>
<comment type="caution">
    <text evidence="2">The sequence shown here is derived from an EMBL/GenBank/DDBJ whole genome shotgun (WGS) entry which is preliminary data.</text>
</comment>
<gene>
    <name evidence="2" type="ORF">DT603_09985</name>
</gene>
<proteinExistence type="predicted"/>